<dbReference type="PANTHER" id="PTHR32243:SF18">
    <property type="entry name" value="INNER MEMBRANE ABC TRANSPORTER PERMEASE PROTEIN YCJP"/>
    <property type="match status" value="1"/>
</dbReference>
<dbReference type="Gene3D" id="1.10.3720.10">
    <property type="entry name" value="MetI-like"/>
    <property type="match status" value="1"/>
</dbReference>
<evidence type="ECO:0000256" key="2">
    <source>
        <dbReference type="ARBA" id="ARBA00022448"/>
    </source>
</evidence>
<feature type="transmembrane region" description="Helical" evidence="7">
    <location>
        <begin position="149"/>
        <end position="169"/>
    </location>
</feature>
<dbReference type="Pfam" id="PF00528">
    <property type="entry name" value="BPD_transp_1"/>
    <property type="match status" value="1"/>
</dbReference>
<proteinExistence type="inferred from homology"/>
<evidence type="ECO:0000313" key="10">
    <source>
        <dbReference type="Proteomes" id="UP000284416"/>
    </source>
</evidence>
<name>A0A417YY12_9BACI</name>
<evidence type="ECO:0000256" key="1">
    <source>
        <dbReference type="ARBA" id="ARBA00004651"/>
    </source>
</evidence>
<dbReference type="GO" id="GO:0005886">
    <property type="term" value="C:plasma membrane"/>
    <property type="evidence" value="ECO:0007669"/>
    <property type="project" value="UniProtKB-SubCell"/>
</dbReference>
<evidence type="ECO:0000256" key="4">
    <source>
        <dbReference type="ARBA" id="ARBA00022692"/>
    </source>
</evidence>
<dbReference type="AlphaFoldDB" id="A0A417YY12"/>
<dbReference type="PANTHER" id="PTHR32243">
    <property type="entry name" value="MALTOSE TRANSPORT SYSTEM PERMEASE-RELATED"/>
    <property type="match status" value="1"/>
</dbReference>
<dbReference type="GO" id="GO:0055085">
    <property type="term" value="P:transmembrane transport"/>
    <property type="evidence" value="ECO:0007669"/>
    <property type="project" value="InterPro"/>
</dbReference>
<dbReference type="Proteomes" id="UP000284416">
    <property type="component" value="Unassembled WGS sequence"/>
</dbReference>
<organism evidence="9 10">
    <name type="scientific">Neobacillus notoginsengisoli</name>
    <dbReference type="NCBI Taxonomy" id="1578198"/>
    <lineage>
        <taxon>Bacteria</taxon>
        <taxon>Bacillati</taxon>
        <taxon>Bacillota</taxon>
        <taxon>Bacilli</taxon>
        <taxon>Bacillales</taxon>
        <taxon>Bacillaceae</taxon>
        <taxon>Neobacillus</taxon>
    </lineage>
</organism>
<dbReference type="InterPro" id="IPR035906">
    <property type="entry name" value="MetI-like_sf"/>
</dbReference>
<dbReference type="InterPro" id="IPR050901">
    <property type="entry name" value="BP-dep_ABC_trans_perm"/>
</dbReference>
<feature type="transmembrane region" description="Helical" evidence="7">
    <location>
        <begin position="190"/>
        <end position="215"/>
    </location>
</feature>
<dbReference type="SUPFAM" id="SSF161098">
    <property type="entry name" value="MetI-like"/>
    <property type="match status" value="1"/>
</dbReference>
<evidence type="ECO:0000256" key="3">
    <source>
        <dbReference type="ARBA" id="ARBA00022475"/>
    </source>
</evidence>
<evidence type="ECO:0000256" key="7">
    <source>
        <dbReference type="RuleBase" id="RU363032"/>
    </source>
</evidence>
<feature type="transmembrane region" description="Helical" evidence="7">
    <location>
        <begin position="15"/>
        <end position="37"/>
    </location>
</feature>
<gene>
    <name evidence="9" type="ORF">D1B31_03345</name>
</gene>
<reference evidence="9 10" key="1">
    <citation type="journal article" date="2017" name="Int. J. Syst. Evol. Microbiol.">
        <title>Bacillus notoginsengisoli sp. nov., a novel bacterium isolated from the rhizosphere of Panax notoginseng.</title>
        <authorList>
            <person name="Zhang M.Y."/>
            <person name="Cheng J."/>
            <person name="Cai Y."/>
            <person name="Zhang T.Y."/>
            <person name="Wu Y.Y."/>
            <person name="Manikprabhu D."/>
            <person name="Li W.J."/>
            <person name="Zhang Y.X."/>
        </authorList>
    </citation>
    <scope>NUCLEOTIDE SEQUENCE [LARGE SCALE GENOMIC DNA]</scope>
    <source>
        <strain evidence="9 10">JCM 30743</strain>
    </source>
</reference>
<keyword evidence="3" id="KW-1003">Cell membrane</keyword>
<comment type="subcellular location">
    <subcellularLocation>
        <location evidence="1 7">Cell membrane</location>
        <topology evidence="1 7">Multi-pass membrane protein</topology>
    </subcellularLocation>
</comment>
<evidence type="ECO:0000256" key="5">
    <source>
        <dbReference type="ARBA" id="ARBA00022989"/>
    </source>
</evidence>
<feature type="transmembrane region" description="Helical" evidence="7">
    <location>
        <begin position="116"/>
        <end position="137"/>
    </location>
</feature>
<evidence type="ECO:0000259" key="8">
    <source>
        <dbReference type="PROSITE" id="PS50928"/>
    </source>
</evidence>
<dbReference type="OrthoDB" id="9810086at2"/>
<keyword evidence="5 7" id="KW-1133">Transmembrane helix</keyword>
<keyword evidence="6 7" id="KW-0472">Membrane</keyword>
<dbReference type="PROSITE" id="PS50928">
    <property type="entry name" value="ABC_TM1"/>
    <property type="match status" value="1"/>
</dbReference>
<dbReference type="EMBL" id="QWEG01000002">
    <property type="protein sequence ID" value="RHW42639.1"/>
    <property type="molecule type" value="Genomic_DNA"/>
</dbReference>
<keyword evidence="2 7" id="KW-0813">Transport</keyword>
<feature type="transmembrane region" description="Helical" evidence="7">
    <location>
        <begin position="82"/>
        <end position="104"/>
    </location>
</feature>
<evidence type="ECO:0000256" key="6">
    <source>
        <dbReference type="ARBA" id="ARBA00023136"/>
    </source>
</evidence>
<accession>A0A417YY12</accession>
<protein>
    <submittedName>
        <fullName evidence="9">Carbohydrate ABC transporter permease</fullName>
    </submittedName>
</protein>
<feature type="domain" description="ABC transmembrane type-1" evidence="8">
    <location>
        <begin position="78"/>
        <end position="269"/>
    </location>
</feature>
<evidence type="ECO:0000313" key="9">
    <source>
        <dbReference type="EMBL" id="RHW42639.1"/>
    </source>
</evidence>
<feature type="transmembrane region" description="Helical" evidence="7">
    <location>
        <begin position="247"/>
        <end position="268"/>
    </location>
</feature>
<dbReference type="CDD" id="cd06261">
    <property type="entry name" value="TM_PBP2"/>
    <property type="match status" value="1"/>
</dbReference>
<keyword evidence="10" id="KW-1185">Reference proteome</keyword>
<sequence length="284" mass="31717">MAMANTRRKKIGKKIAFYVSLIALLFVSLFPFFIMLMTSFKTSKEAVATNPTMLPKEWTFQHYVDIFNPDIFPYLTYFKNSLTVALTAASLAVLIGIFGAYALSKLKFIGRVTINASFYTVYMFSGILLVVPLFKIISGLGLYDTRTSLIITMIVQTLPTAIFMLKSYFDTIPEDLEEAAMIDGLNRIQIIFYIIIPLAISGIVSVFVYSFMVAWNDYLFASIFLSDSENFTLPIGLNSLFSTPDYIWGRMMAASLVTAIPVVFMYSISEHFIKGGATDGGVKG</sequence>
<keyword evidence="4 7" id="KW-0812">Transmembrane</keyword>
<comment type="similarity">
    <text evidence="7">Belongs to the binding-protein-dependent transport system permease family.</text>
</comment>
<comment type="caution">
    <text evidence="9">The sequence shown here is derived from an EMBL/GenBank/DDBJ whole genome shotgun (WGS) entry which is preliminary data.</text>
</comment>
<dbReference type="InterPro" id="IPR000515">
    <property type="entry name" value="MetI-like"/>
</dbReference>